<dbReference type="EMBL" id="KV748285">
    <property type="protein sequence ID" value="OCK86775.1"/>
    <property type="molecule type" value="Genomic_DNA"/>
</dbReference>
<accession>A0ACC8EKQ3</accession>
<keyword evidence="2" id="KW-1185">Reference proteome</keyword>
<organism evidence="1 2">
    <name type="scientific">Cenococcum geophilum 1.58</name>
    <dbReference type="NCBI Taxonomy" id="794803"/>
    <lineage>
        <taxon>Eukaryota</taxon>
        <taxon>Fungi</taxon>
        <taxon>Dikarya</taxon>
        <taxon>Ascomycota</taxon>
        <taxon>Pezizomycotina</taxon>
        <taxon>Dothideomycetes</taxon>
        <taxon>Pleosporomycetidae</taxon>
        <taxon>Gloniales</taxon>
        <taxon>Gloniaceae</taxon>
        <taxon>Cenococcum</taxon>
    </lineage>
</organism>
<evidence type="ECO:0000313" key="1">
    <source>
        <dbReference type="EMBL" id="OCK86775.1"/>
    </source>
</evidence>
<name>A0ACC8EKQ3_9PEZI</name>
<proteinExistence type="predicted"/>
<gene>
    <name evidence="1" type="ORF">K441DRAFT_671817</name>
</gene>
<protein>
    <submittedName>
        <fullName evidence="1">Uncharacterized protein</fullName>
    </submittedName>
</protein>
<reference evidence="1 2" key="1">
    <citation type="journal article" date="2016" name="Nat. Commun.">
        <title>Ectomycorrhizal ecology is imprinted in the genome of the dominant symbiotic fungus Cenococcum geophilum.</title>
        <authorList>
            <consortium name="DOE Joint Genome Institute"/>
            <person name="Peter M."/>
            <person name="Kohler A."/>
            <person name="Ohm R.A."/>
            <person name="Kuo A."/>
            <person name="Krutzmann J."/>
            <person name="Morin E."/>
            <person name="Arend M."/>
            <person name="Barry K.W."/>
            <person name="Binder M."/>
            <person name="Choi C."/>
            <person name="Clum A."/>
            <person name="Copeland A."/>
            <person name="Grisel N."/>
            <person name="Haridas S."/>
            <person name="Kipfer T."/>
            <person name="LaButti K."/>
            <person name="Lindquist E."/>
            <person name="Lipzen A."/>
            <person name="Maire R."/>
            <person name="Meier B."/>
            <person name="Mihaltcheva S."/>
            <person name="Molinier V."/>
            <person name="Murat C."/>
            <person name="Poggeler S."/>
            <person name="Quandt C.A."/>
            <person name="Sperisen C."/>
            <person name="Tritt A."/>
            <person name="Tisserant E."/>
            <person name="Crous P.W."/>
            <person name="Henrissat B."/>
            <person name="Nehls U."/>
            <person name="Egli S."/>
            <person name="Spatafora J.W."/>
            <person name="Grigoriev I.V."/>
            <person name="Martin F.M."/>
        </authorList>
    </citation>
    <scope>NUCLEOTIDE SEQUENCE [LARGE SCALE GENOMIC DNA]</scope>
    <source>
        <strain evidence="1 2">1.58</strain>
    </source>
</reference>
<dbReference type="Proteomes" id="UP000250078">
    <property type="component" value="Unassembled WGS sequence"/>
</dbReference>
<evidence type="ECO:0000313" key="2">
    <source>
        <dbReference type="Proteomes" id="UP000250078"/>
    </source>
</evidence>
<sequence length="1025" mass="110456">MKVSRGLGLSIAPLIFLLSPTTAQLPYNPTRILQNDTLLYIFRPSTTSNSQFELDTLDLSSTLQPLNLPLTTLYPSLPFLKTDTARAFTPVIDNGGNITVYTGDCASGAAGAELWTFTSVSASPYGNGSWRQEQVSPQNSDENNSVAGANFLNSGISFSSFVNSDASNTGIYLFGGMCPFENATQDSWMASANYSNLMVNVEPTASSSRTIDYQIGISSSRGPPIAEAGFTITGLQRSYSNTSDGTQTQQQDFVLVGGHTSAAFINMSQVALFSLPQESWTFLPVEQPNTQRTDLTIRADITEIEPRSGHTALLTPDGQSIVLFGGWIGDTSTPADPQLAILNVGEGYGGQGSWAWTVPTTSGASLSTGAGIYGHGAIMLPGEVMMIVGGYSISTSSSSRWRRASQAMNTQTLFYNVTSRSWLSEYLPPPTASTAPQTADSGPLSTTSQKAGLGAGLAIGCAAVLGLLVFYLWYSRRLKKQREFREKELRNLALGAHRYHVEGLTANGIDARDADIDAGEYVDDPLGPGHGPYPYPTGRNSLPQGWRRAKGHDAERTGLLVEIPSPTRGLRRSLHGRGNHNLPRHDGRMRGAGNIHPIDELEEDEQAETAKDRPSSTAPEMTERFRPTTHRISAFSNAPALDPFTDSSVPNGKDSQDLLTQSAPASPVHERATQLQTLGNDRDRAAGALIPRSSSPGNFGGRISPSKSDRTGSNLSERSTRSNLSARSSGGSIVRTLSIRSSILLNSIANPFMAPEGSPTAERSPDRRSGGWPNTNEQRTRSLTGNRPNTANADADSFTTARSSFAQLQAEGEALLGGRPDRPDTSSSSASNTYHDTATADAAAITAATSTSEPRPTRERRKSWLGSVRRALGRANPDTDRSRSMTTSTPHYDWSAAPSPTTGRARDRSSFPASNLPRRAASDASFWRSKRGARDWDVDEESGRDRWRRNSGDDWGAPEDQAVREKVGGEAEEDWDVEAAVERRVVQVMFTVPKQRLRVVNADVDGKSLLSTDEGDSKKGEEVKN</sequence>